<dbReference type="InterPro" id="IPR036237">
    <property type="entry name" value="Xyl_isomerase-like_sf"/>
</dbReference>
<protein>
    <recommendedName>
        <fullName evidence="2">Xylose isomerase-like TIM barrel</fullName>
    </recommendedName>
</protein>
<evidence type="ECO:0008006" key="2">
    <source>
        <dbReference type="Google" id="ProtNLM"/>
    </source>
</evidence>
<gene>
    <name evidence="1" type="ORF">RN607_13615</name>
</gene>
<dbReference type="KEGG" id="dcp:RN607_13615"/>
<dbReference type="RefSeq" id="WP_313543168.1">
    <property type="nucleotide sequence ID" value="NZ_CP134880.1"/>
</dbReference>
<dbReference type="AlphaFoldDB" id="A0AA96JAP8"/>
<dbReference type="SUPFAM" id="SSF51658">
    <property type="entry name" value="Xylose isomerase-like"/>
    <property type="match status" value="1"/>
</dbReference>
<organism evidence="1">
    <name type="scientific">Demequina capsici</name>
    <dbReference type="NCBI Taxonomy" id="3075620"/>
    <lineage>
        <taxon>Bacteria</taxon>
        <taxon>Bacillati</taxon>
        <taxon>Actinomycetota</taxon>
        <taxon>Actinomycetes</taxon>
        <taxon>Micrococcales</taxon>
        <taxon>Demequinaceae</taxon>
        <taxon>Demequina</taxon>
    </lineage>
</organism>
<dbReference type="Proteomes" id="UP001303408">
    <property type="component" value="Chromosome"/>
</dbReference>
<reference evidence="1" key="1">
    <citation type="submission" date="2023-09" db="EMBL/GenBank/DDBJ databases">
        <title>Demequina sp. a novel bacteria isolated from Capsicum annuum.</title>
        <authorList>
            <person name="Humaira Z."/>
            <person name="Lee J."/>
            <person name="Cho D."/>
        </authorList>
    </citation>
    <scope>NUCLEOTIDE SEQUENCE</scope>
    <source>
        <strain evidence="1">PMTSA13</strain>
    </source>
</reference>
<name>A0AA96JAP8_9MICO</name>
<dbReference type="EMBL" id="CP134880">
    <property type="protein sequence ID" value="WNM27223.1"/>
    <property type="molecule type" value="Genomic_DNA"/>
</dbReference>
<dbReference type="Gene3D" id="3.20.20.150">
    <property type="entry name" value="Divalent-metal-dependent TIM barrel enzymes"/>
    <property type="match status" value="1"/>
</dbReference>
<accession>A0AA96JAP8</accession>
<sequence>MTIKRGVSLYSYQQAQFLEEMTLEDEIREVGTNLDGADGIEIVDEMSLRYPDPGDAFVDEWFSWMDTYGTTPVAMDVCMDVLQFRDHVMTYEESADRLRRDLRLAKRLGFSNVRVLSVVPVEILEMVLPLAEELDIRLGKEIHQPMPLEGAAVTEIRELVARTGTRHLGIVPDFGIFQFAPSEVQLALFERRGAAPAATSAATELSEQLRAGTAEFGYVDLSHSTAGNLRSDFGRFLSSGDVTPQFADAFNGIKKFADDRVSDPQHVDYTTVAEALMFSNTSADLLGELSDLVVHIHGKFNHMSEIPGRPGEFHDATIDYDKPIAALKAAGWDGYINTEYEGQRYHQDRPREFLMSEVDQVRMHHTMLKRLIEADEPATSN</sequence>
<proteinExistence type="predicted"/>
<evidence type="ECO:0000313" key="1">
    <source>
        <dbReference type="EMBL" id="WNM27223.1"/>
    </source>
</evidence>